<dbReference type="InterPro" id="IPR029058">
    <property type="entry name" value="AB_hydrolase_fold"/>
</dbReference>
<evidence type="ECO:0000313" key="3">
    <source>
        <dbReference type="EMBL" id="KAL0394171.1"/>
    </source>
</evidence>
<dbReference type="AlphaFoldDB" id="A0AAW2SR92"/>
<dbReference type="Pfam" id="PF01107">
    <property type="entry name" value="MP"/>
    <property type="match status" value="1"/>
</dbReference>
<reference evidence="3" key="2">
    <citation type="journal article" date="2024" name="Plant">
        <title>Genomic evolution and insights into agronomic trait innovations of Sesamum species.</title>
        <authorList>
            <person name="Miao H."/>
            <person name="Wang L."/>
            <person name="Qu L."/>
            <person name="Liu H."/>
            <person name="Sun Y."/>
            <person name="Le M."/>
            <person name="Wang Q."/>
            <person name="Wei S."/>
            <person name="Zheng Y."/>
            <person name="Lin W."/>
            <person name="Duan Y."/>
            <person name="Cao H."/>
            <person name="Xiong S."/>
            <person name="Wang X."/>
            <person name="Wei L."/>
            <person name="Li C."/>
            <person name="Ma Q."/>
            <person name="Ju M."/>
            <person name="Zhao R."/>
            <person name="Li G."/>
            <person name="Mu C."/>
            <person name="Tian Q."/>
            <person name="Mei H."/>
            <person name="Zhang T."/>
            <person name="Gao T."/>
            <person name="Zhang H."/>
        </authorList>
    </citation>
    <scope>NUCLEOTIDE SEQUENCE</scope>
    <source>
        <strain evidence="3">KEN1</strain>
    </source>
</reference>
<keyword evidence="2" id="KW-0812">Transmembrane</keyword>
<organism evidence="3">
    <name type="scientific">Sesamum latifolium</name>
    <dbReference type="NCBI Taxonomy" id="2727402"/>
    <lineage>
        <taxon>Eukaryota</taxon>
        <taxon>Viridiplantae</taxon>
        <taxon>Streptophyta</taxon>
        <taxon>Embryophyta</taxon>
        <taxon>Tracheophyta</taxon>
        <taxon>Spermatophyta</taxon>
        <taxon>Magnoliopsida</taxon>
        <taxon>eudicotyledons</taxon>
        <taxon>Gunneridae</taxon>
        <taxon>Pentapetalae</taxon>
        <taxon>asterids</taxon>
        <taxon>lamiids</taxon>
        <taxon>Lamiales</taxon>
        <taxon>Pedaliaceae</taxon>
        <taxon>Sesamum</taxon>
    </lineage>
</organism>
<dbReference type="InterPro" id="IPR028919">
    <property type="entry name" value="Viral_movement"/>
</dbReference>
<dbReference type="Gene3D" id="3.40.50.1820">
    <property type="entry name" value="alpha/beta hydrolase"/>
    <property type="match status" value="2"/>
</dbReference>
<protein>
    <submittedName>
        <fullName evidence="3">Movement protein</fullName>
    </submittedName>
</protein>
<keyword evidence="2" id="KW-1133">Transmembrane helix</keyword>
<reference evidence="3" key="1">
    <citation type="submission" date="2020-06" db="EMBL/GenBank/DDBJ databases">
        <authorList>
            <person name="Li T."/>
            <person name="Hu X."/>
            <person name="Zhang T."/>
            <person name="Song X."/>
            <person name="Zhang H."/>
            <person name="Dai N."/>
            <person name="Sheng W."/>
            <person name="Hou X."/>
            <person name="Wei L."/>
        </authorList>
    </citation>
    <scope>NUCLEOTIDE SEQUENCE</scope>
    <source>
        <strain evidence="3">KEN1</strain>
        <tissue evidence="3">Leaf</tissue>
    </source>
</reference>
<proteinExistence type="predicted"/>
<evidence type="ECO:0000256" key="1">
    <source>
        <dbReference type="ARBA" id="ARBA00023054"/>
    </source>
</evidence>
<name>A0AAW2SR92_9LAMI</name>
<dbReference type="PANTHER" id="PTHR47599">
    <property type="entry name" value="CELL-TO-CELL MOVEMENT PROTEIN"/>
    <property type="match status" value="1"/>
</dbReference>
<accession>A0AAW2SR92</accession>
<keyword evidence="2" id="KW-0472">Membrane</keyword>
<gene>
    <name evidence="3" type="ORF">Slati_4383300</name>
</gene>
<dbReference type="InterPro" id="IPR051596">
    <property type="entry name" value="Caulimoviridae_Movement"/>
</dbReference>
<feature type="transmembrane region" description="Helical" evidence="2">
    <location>
        <begin position="486"/>
        <end position="505"/>
    </location>
</feature>
<dbReference type="EMBL" id="JACGWN010000016">
    <property type="protein sequence ID" value="KAL0394171.1"/>
    <property type="molecule type" value="Genomic_DNA"/>
</dbReference>
<evidence type="ECO:0000256" key="2">
    <source>
        <dbReference type="SAM" id="Phobius"/>
    </source>
</evidence>
<comment type="caution">
    <text evidence="3">The sequence shown here is derived from an EMBL/GenBank/DDBJ whole genome shotgun (WGS) entry which is preliminary data.</text>
</comment>
<dbReference type="PANTHER" id="PTHR47599:SF3">
    <property type="entry name" value="CELL-TO-CELL MOVEMENT PROTEIN"/>
    <property type="match status" value="1"/>
</dbReference>
<keyword evidence="1" id="KW-0175">Coiled coil</keyword>
<dbReference type="SUPFAM" id="SSF53474">
    <property type="entry name" value="alpha/beta-Hydrolases"/>
    <property type="match status" value="2"/>
</dbReference>
<sequence>MELTGNVMEMQLIPKEEILEELSKLREEVAIIMKWIHIGAIEVVIKATFKEGINSEIHLSIMDRRINNLRDGCLGTMIGNLYAGKLMFDIHPRIAYNLAYQNFSRVLTLHQDFKRKDLMKKENRPYSITYRIAYAISNIHHSDLSLGKSILRFLEFLKNFKVMTPDPIKIPRIGGVDLVIKNHPVLERTLSTRTEFSSRMSFSEDRITGYRGKKKELIRTFIPLEIRVENVKLRCHGGWKEIQVVFDITERDNHFPCDDLYHLQQPVIDRYEGILEIASHEILVVGVAGKENGNMTLGLNFLEDHKPWGRKGSGICTAKPGVFPKEAMETLPVIAGRNFSQKILILNKGIREAKIMIGGAFGTPWFRVKMPPIYFHDTGADIFIESKLSLENVKRLIQRNFSENPLAWWNRNKIEATLKVKEECKYEYVRYKPIQTNMEDKKDIQMIIKEHINLGLIEPGVSAYSSPGFLVKFGVLMKNPSEMIDVLGVLALIWIGLIHVAMFFIHPFTVVEHKRLLIENSHGEKLVGILHETGSTELVIICHGFRSSKDRIPMVNLAFAFEREGISAFRFDFAGNGVLTIHGTLDEFVPVEDAYNFAKYIPNHKLCIVEGADHEYTKHQSELASTVLNFVKTGLHKDSRL</sequence>